<dbReference type="EMBL" id="QPIJ01000001">
    <property type="protein sequence ID" value="RCV93657.1"/>
    <property type="molecule type" value="Genomic_DNA"/>
</dbReference>
<sequence length="299" mass="32780">MITADSLKIGIRQRIRDYIAARDQYAQSVKTLCGLGLDRSGRDRFNLFAGEDVFQIVACYMDELCQMLNAEFAKGTPARIETALLLGNALRGREALHQGAWAADFLNPSKPFDPLKQQAYADTILAYVERIDFEAIAAGINAQLPALEGKGLAQIARELSLSFRFRAMAMGSYQTPLVQFKAGRVITKGGTFSGGQDNWEQFETLRAGIERVAKDGDIALGSGLGDLSSAIEDLSWGDAIASRSTFGKRDALEIRCFKDKFEYHWSRDAFDALQAFICLHGEPEVADVMMSVAALDTAA</sequence>
<dbReference type="OrthoDB" id="5561534at2"/>
<evidence type="ECO:0000313" key="1">
    <source>
        <dbReference type="EMBL" id="RCV93657.1"/>
    </source>
</evidence>
<protein>
    <submittedName>
        <fullName evidence="1">Uncharacterized protein</fullName>
    </submittedName>
</protein>
<reference evidence="1 2" key="1">
    <citation type="submission" date="2018-07" db="EMBL/GenBank/DDBJ databases">
        <title>Halomonas rutogse sp. nov., isolated from Lake TangqianCo on Tibetan Plateau.</title>
        <authorList>
            <person name="Lu H."/>
            <person name="Xing P."/>
            <person name="Wu Q."/>
        </authorList>
    </citation>
    <scope>NUCLEOTIDE SEQUENCE [LARGE SCALE GENOMIC DNA]</scope>
    <source>
        <strain evidence="1 2">TQ8S</strain>
    </source>
</reference>
<name>A0A368UAV3_9GAMM</name>
<keyword evidence="2" id="KW-1185">Reference proteome</keyword>
<organism evidence="1 2">
    <name type="scientific">Vreelandella rituensis</name>
    <dbReference type="NCBI Taxonomy" id="2282306"/>
    <lineage>
        <taxon>Bacteria</taxon>
        <taxon>Pseudomonadati</taxon>
        <taxon>Pseudomonadota</taxon>
        <taxon>Gammaproteobacteria</taxon>
        <taxon>Oceanospirillales</taxon>
        <taxon>Halomonadaceae</taxon>
        <taxon>Vreelandella</taxon>
    </lineage>
</organism>
<comment type="caution">
    <text evidence="1">The sequence shown here is derived from an EMBL/GenBank/DDBJ whole genome shotgun (WGS) entry which is preliminary data.</text>
</comment>
<evidence type="ECO:0000313" key="2">
    <source>
        <dbReference type="Proteomes" id="UP000253204"/>
    </source>
</evidence>
<gene>
    <name evidence="1" type="ORF">DU506_00440</name>
</gene>
<proteinExistence type="predicted"/>
<dbReference type="Proteomes" id="UP000253204">
    <property type="component" value="Unassembled WGS sequence"/>
</dbReference>
<accession>A0A368UAV3</accession>
<dbReference type="AlphaFoldDB" id="A0A368UAV3"/>
<dbReference type="RefSeq" id="WP_114484985.1">
    <property type="nucleotide sequence ID" value="NZ_CBCSHM010000005.1"/>
</dbReference>